<comment type="caution">
    <text evidence="1">The sequence shown here is derived from an EMBL/GenBank/DDBJ whole genome shotgun (WGS) entry which is preliminary data.</text>
</comment>
<sequence>MIEENINKVDELVELIKEYSSKNPEQRFTQILFNLKINEFKADDFTQGLRDNYHDLDQNVLKRIRERLELLES</sequence>
<reference evidence="1 2" key="1">
    <citation type="submission" date="2018-10" db="EMBL/GenBank/DDBJ databases">
        <authorList>
            <person name="Chen X."/>
        </authorList>
    </citation>
    <scope>NUCLEOTIDE SEQUENCE [LARGE SCALE GENOMIC DNA]</scope>
    <source>
        <strain evidence="1 2">YIM 102668</strain>
    </source>
</reference>
<evidence type="ECO:0000313" key="1">
    <source>
        <dbReference type="EMBL" id="RLZ07141.1"/>
    </source>
</evidence>
<evidence type="ECO:0000313" key="2">
    <source>
        <dbReference type="Proteomes" id="UP000275348"/>
    </source>
</evidence>
<name>A0A3L9M305_9FLAO</name>
<organism evidence="1 2">
    <name type="scientific">Faecalibacter macacae</name>
    <dbReference type="NCBI Taxonomy" id="1859289"/>
    <lineage>
        <taxon>Bacteria</taxon>
        <taxon>Pseudomonadati</taxon>
        <taxon>Bacteroidota</taxon>
        <taxon>Flavobacteriia</taxon>
        <taxon>Flavobacteriales</taxon>
        <taxon>Weeksellaceae</taxon>
        <taxon>Faecalibacter</taxon>
    </lineage>
</organism>
<keyword evidence="2" id="KW-1185">Reference proteome</keyword>
<proteinExistence type="predicted"/>
<dbReference type="RefSeq" id="WP_121935426.1">
    <property type="nucleotide sequence ID" value="NZ_RDOJ01000019.1"/>
</dbReference>
<protein>
    <submittedName>
        <fullName evidence="1">Uncharacterized protein</fullName>
    </submittedName>
</protein>
<gene>
    <name evidence="1" type="ORF">EAH69_11880</name>
</gene>
<dbReference type="AlphaFoldDB" id="A0A3L9M305"/>
<dbReference type="Proteomes" id="UP000275348">
    <property type="component" value="Unassembled WGS sequence"/>
</dbReference>
<accession>A0A3L9M305</accession>
<dbReference type="EMBL" id="RDOJ01000019">
    <property type="protein sequence ID" value="RLZ07141.1"/>
    <property type="molecule type" value="Genomic_DNA"/>
</dbReference>
<dbReference type="OrthoDB" id="1364115at2"/>